<dbReference type="RefSeq" id="WP_025333383.1">
    <property type="nucleotide sequence ID" value="NZ_CP004078.1"/>
</dbReference>
<dbReference type="PATRIC" id="fig|1268072.3.peg.904"/>
<sequence length="94" mass="10257">MDTPVLLLEGQGKLVVKNKVFDLSDVSKVIGTLPEPIYAVNSTGDLLVGKNGIYDAATYQKVEALSLGEATEIFFDPNGKLYYYVNGELKSIQK</sequence>
<dbReference type="AlphaFoldDB" id="X4ZGH4"/>
<dbReference type="eggNOG" id="ENOG50307FP">
    <property type="taxonomic scope" value="Bacteria"/>
</dbReference>
<gene>
    <name evidence="1" type="ORF">PSAB_04370</name>
</gene>
<dbReference type="OrthoDB" id="185675at2"/>
<evidence type="ECO:0000313" key="2">
    <source>
        <dbReference type="Proteomes" id="UP000019772"/>
    </source>
</evidence>
<dbReference type="KEGG" id="psab:PSAB_04370"/>
<dbReference type="EMBL" id="CP004078">
    <property type="protein sequence ID" value="AHV95810.1"/>
    <property type="molecule type" value="Genomic_DNA"/>
</dbReference>
<name>X4ZGH4_9BACL</name>
<keyword evidence="2" id="KW-1185">Reference proteome</keyword>
<reference evidence="1 2" key="1">
    <citation type="journal article" date="2014" name="PLoS Genet.">
        <title>Comparative Genomic Analysis of N2-Fixing and Non-N2-Fixing Paenibacillus spp.: Organization, Evolution and Expression of the Nitrogen Fixation Genes.</title>
        <authorList>
            <person name="Xie J.B."/>
            <person name="Du Z."/>
            <person name="Bai L."/>
            <person name="Tian C."/>
            <person name="Zhang Y."/>
            <person name="Xie J.Y."/>
            <person name="Wang T."/>
            <person name="Liu X."/>
            <person name="Chen X."/>
            <person name="Cheng Q."/>
            <person name="Chen S."/>
            <person name="Li J."/>
        </authorList>
    </citation>
    <scope>NUCLEOTIDE SEQUENCE [LARGE SCALE GENOMIC DNA]</scope>
    <source>
        <strain evidence="1 2">T27</strain>
    </source>
</reference>
<evidence type="ECO:0000313" key="1">
    <source>
        <dbReference type="EMBL" id="AHV95810.1"/>
    </source>
</evidence>
<accession>X4ZGH4</accession>
<dbReference type="HOGENOM" id="CLU_2383437_0_0_9"/>
<dbReference type="Proteomes" id="UP000019772">
    <property type="component" value="Chromosome"/>
</dbReference>
<protein>
    <submittedName>
        <fullName evidence="1">Uncharacterized protein</fullName>
    </submittedName>
</protein>
<proteinExistence type="predicted"/>
<organism evidence="1 2">
    <name type="scientific">Paenibacillus sabinae T27</name>
    <dbReference type="NCBI Taxonomy" id="1268072"/>
    <lineage>
        <taxon>Bacteria</taxon>
        <taxon>Bacillati</taxon>
        <taxon>Bacillota</taxon>
        <taxon>Bacilli</taxon>
        <taxon>Bacillales</taxon>
        <taxon>Paenibacillaceae</taxon>
        <taxon>Paenibacillus</taxon>
    </lineage>
</organism>